<sequence length="81" mass="9305">MSIAFKVYVHCANCQKNYGSLLEPPDAEDSPQDIDELLESNFLREQKFMCRECESPIGIITDIKELRNDQLVAVRRLEPCS</sequence>
<comment type="caution">
    <text evidence="1">The sequence shown here is derived from an EMBL/GenBank/DDBJ whole genome shotgun (WGS) entry which is preliminary data.</text>
</comment>
<keyword evidence="2" id="KW-1185">Reference proteome</keyword>
<dbReference type="Proteomes" id="UP001596053">
    <property type="component" value="Unassembled WGS sequence"/>
</dbReference>
<gene>
    <name evidence="1" type="ORF">ACFPOB_20655</name>
</gene>
<evidence type="ECO:0000313" key="1">
    <source>
        <dbReference type="EMBL" id="MFC5421977.1"/>
    </source>
</evidence>
<name>A0ABW0IV74_9HYPH</name>
<protein>
    <submittedName>
        <fullName evidence="1">Uncharacterized protein</fullName>
    </submittedName>
</protein>
<reference evidence="2" key="1">
    <citation type="journal article" date="2019" name="Int. J. Syst. Evol. Microbiol.">
        <title>The Global Catalogue of Microorganisms (GCM) 10K type strain sequencing project: providing services to taxonomists for standard genome sequencing and annotation.</title>
        <authorList>
            <consortium name="The Broad Institute Genomics Platform"/>
            <consortium name="The Broad Institute Genome Sequencing Center for Infectious Disease"/>
            <person name="Wu L."/>
            <person name="Ma J."/>
        </authorList>
    </citation>
    <scope>NUCLEOTIDE SEQUENCE [LARGE SCALE GENOMIC DNA]</scope>
    <source>
        <strain evidence="2">NCAIM B.01391</strain>
    </source>
</reference>
<dbReference type="RefSeq" id="WP_377800280.1">
    <property type="nucleotide sequence ID" value="NZ_JBHSLW010000034.1"/>
</dbReference>
<organism evidence="1 2">
    <name type="scientific">Bosea eneae</name>
    <dbReference type="NCBI Taxonomy" id="151454"/>
    <lineage>
        <taxon>Bacteria</taxon>
        <taxon>Pseudomonadati</taxon>
        <taxon>Pseudomonadota</taxon>
        <taxon>Alphaproteobacteria</taxon>
        <taxon>Hyphomicrobiales</taxon>
        <taxon>Boseaceae</taxon>
        <taxon>Bosea</taxon>
    </lineage>
</organism>
<proteinExistence type="predicted"/>
<accession>A0ABW0IV74</accession>
<dbReference type="EMBL" id="JBHSLW010000034">
    <property type="protein sequence ID" value="MFC5421977.1"/>
    <property type="molecule type" value="Genomic_DNA"/>
</dbReference>
<evidence type="ECO:0000313" key="2">
    <source>
        <dbReference type="Proteomes" id="UP001596053"/>
    </source>
</evidence>